<dbReference type="PANTHER" id="PTHR43674">
    <property type="entry name" value="NITRILASE C965.09-RELATED"/>
    <property type="match status" value="1"/>
</dbReference>
<protein>
    <submittedName>
        <fullName evidence="3">Carbon-nitrogen hydrolase</fullName>
    </submittedName>
</protein>
<dbReference type="RefSeq" id="WP_112157490.1">
    <property type="nucleotide sequence ID" value="NZ_QKRX01000002.1"/>
</dbReference>
<evidence type="ECO:0000259" key="2">
    <source>
        <dbReference type="PROSITE" id="PS50263"/>
    </source>
</evidence>
<reference evidence="3 4" key="1">
    <citation type="submission" date="2018-06" db="EMBL/GenBank/DDBJ databases">
        <title>Nitrincola tibetense sp. nov., isolated from Lake XuguoCo on Tibetan Plateau.</title>
        <authorList>
            <person name="Xing P."/>
        </authorList>
    </citation>
    <scope>NUCLEOTIDE SEQUENCE [LARGE SCALE GENOMIC DNA]</scope>
    <source>
        <strain evidence="4">xg18</strain>
    </source>
</reference>
<evidence type="ECO:0000313" key="3">
    <source>
        <dbReference type="EMBL" id="RAU19295.1"/>
    </source>
</evidence>
<dbReference type="InterPro" id="IPR003010">
    <property type="entry name" value="C-N_Hydrolase"/>
</dbReference>
<dbReference type="InterPro" id="IPR044083">
    <property type="entry name" value="RamA-like"/>
</dbReference>
<comment type="caution">
    <text evidence="3">The sequence shown here is derived from an EMBL/GenBank/DDBJ whole genome shotgun (WGS) entry which is preliminary data.</text>
</comment>
<keyword evidence="1 3" id="KW-0378">Hydrolase</keyword>
<proteinExistence type="predicted"/>
<dbReference type="OrthoDB" id="9811121at2"/>
<dbReference type="PROSITE" id="PS50263">
    <property type="entry name" value="CN_HYDROLASE"/>
    <property type="match status" value="1"/>
</dbReference>
<dbReference type="AlphaFoldDB" id="A0A364NQX8"/>
<name>A0A364NQX8_9GAMM</name>
<dbReference type="SUPFAM" id="SSF56317">
    <property type="entry name" value="Carbon-nitrogen hydrolase"/>
    <property type="match status" value="1"/>
</dbReference>
<dbReference type="PANTHER" id="PTHR43674:SF2">
    <property type="entry name" value="BETA-UREIDOPROPIONASE"/>
    <property type="match status" value="1"/>
</dbReference>
<organism evidence="3 4">
    <name type="scientific">Nitrincola tibetensis</name>
    <dbReference type="NCBI Taxonomy" id="2219697"/>
    <lineage>
        <taxon>Bacteria</taxon>
        <taxon>Pseudomonadati</taxon>
        <taxon>Pseudomonadota</taxon>
        <taxon>Gammaproteobacteria</taxon>
        <taxon>Oceanospirillales</taxon>
        <taxon>Oceanospirillaceae</taxon>
        <taxon>Nitrincola</taxon>
    </lineage>
</organism>
<dbReference type="Gene3D" id="3.60.110.10">
    <property type="entry name" value="Carbon-nitrogen hydrolase"/>
    <property type="match status" value="1"/>
</dbReference>
<evidence type="ECO:0000256" key="1">
    <source>
        <dbReference type="ARBA" id="ARBA00022801"/>
    </source>
</evidence>
<keyword evidence="4" id="KW-1185">Reference proteome</keyword>
<dbReference type="CDD" id="cd07576">
    <property type="entry name" value="R-amidase_like"/>
    <property type="match status" value="1"/>
</dbReference>
<dbReference type="Pfam" id="PF00795">
    <property type="entry name" value="CN_hydrolase"/>
    <property type="match status" value="1"/>
</dbReference>
<accession>A0A364NQX8</accession>
<feature type="domain" description="CN hydrolase" evidence="2">
    <location>
        <begin position="1"/>
        <end position="238"/>
    </location>
</feature>
<dbReference type="GO" id="GO:0050126">
    <property type="term" value="F:N-carbamoylputrescine amidase activity"/>
    <property type="evidence" value="ECO:0007669"/>
    <property type="project" value="TreeGrafter"/>
</dbReference>
<dbReference type="InterPro" id="IPR036526">
    <property type="entry name" value="C-N_Hydrolase_sf"/>
</dbReference>
<evidence type="ECO:0000313" key="4">
    <source>
        <dbReference type="Proteomes" id="UP000250744"/>
    </source>
</evidence>
<dbReference type="InterPro" id="IPR050345">
    <property type="entry name" value="Aliph_Amidase/BUP"/>
</dbReference>
<dbReference type="GO" id="GO:0033388">
    <property type="term" value="P:putrescine biosynthetic process from arginine"/>
    <property type="evidence" value="ECO:0007669"/>
    <property type="project" value="TreeGrafter"/>
</dbReference>
<gene>
    <name evidence="3" type="ORF">DN062_03280</name>
</gene>
<sequence length="259" mass="28660">MRIAVAQTSPTALMDTELYGLEALCEEAAQQGADILVTPEMGLTGYEVPLEALSSLALFVDDAILQKARTLAKTYQLAIVLGYAETDELGHFYNSAQFISAEGECLQNYRKTHLYGDLDKSRFTAGLQLLAPVTYRDFKISLAICYDVEFPELVRWHRCQGADVLLVPTANMHPFTTVATHMVPSRSMENGMVIAYANYTGLGCSIDYCGRSSICAADGQCLATLEDSTGMLIADVHQKDIETARREMPYLLDRRLDLY</sequence>
<dbReference type="Proteomes" id="UP000250744">
    <property type="component" value="Unassembled WGS sequence"/>
</dbReference>
<dbReference type="EMBL" id="QKRX01000002">
    <property type="protein sequence ID" value="RAU19295.1"/>
    <property type="molecule type" value="Genomic_DNA"/>
</dbReference>